<dbReference type="PANTHER" id="PTHR30480:SF13">
    <property type="entry name" value="BETA-HEXOSAMINIDASE"/>
    <property type="match status" value="1"/>
</dbReference>
<dbReference type="RefSeq" id="WP_164608937.1">
    <property type="nucleotide sequence ID" value="NZ_JAAIKE010000001.1"/>
</dbReference>
<dbReference type="InterPro" id="IPR036962">
    <property type="entry name" value="Glyco_hydro_3_N_sf"/>
</dbReference>
<dbReference type="GO" id="GO:0004563">
    <property type="term" value="F:beta-N-acetylhexosaminidase activity"/>
    <property type="evidence" value="ECO:0007669"/>
    <property type="project" value="UniProtKB-EC"/>
</dbReference>
<keyword evidence="8" id="KW-1185">Reference proteome</keyword>
<protein>
    <recommendedName>
        <fullName evidence="3">beta-N-acetylhexosaminidase</fullName>
        <ecNumber evidence="3">3.2.1.52</ecNumber>
    </recommendedName>
</protein>
<dbReference type="EC" id="3.2.1.52" evidence="3"/>
<accession>A0A6B3RFZ9</accession>
<evidence type="ECO:0000313" key="7">
    <source>
        <dbReference type="EMBL" id="NEX44897.1"/>
    </source>
</evidence>
<evidence type="ECO:0000256" key="3">
    <source>
        <dbReference type="ARBA" id="ARBA00012663"/>
    </source>
</evidence>
<evidence type="ECO:0000259" key="6">
    <source>
        <dbReference type="Pfam" id="PF00933"/>
    </source>
</evidence>
<name>A0A6B3RFZ9_9RHOB</name>
<evidence type="ECO:0000256" key="1">
    <source>
        <dbReference type="ARBA" id="ARBA00001231"/>
    </source>
</evidence>
<comment type="similarity">
    <text evidence="2">Belongs to the glycosyl hydrolase 3 family.</text>
</comment>
<dbReference type="AlphaFoldDB" id="A0A6B3RFZ9"/>
<dbReference type="EMBL" id="JAAIKE010000001">
    <property type="protein sequence ID" value="NEX44897.1"/>
    <property type="molecule type" value="Genomic_DNA"/>
</dbReference>
<dbReference type="GO" id="GO:0009254">
    <property type="term" value="P:peptidoglycan turnover"/>
    <property type="evidence" value="ECO:0007669"/>
    <property type="project" value="TreeGrafter"/>
</dbReference>
<organism evidence="7 8">
    <name type="scientific">Pseudotabrizicola algicola</name>
    <dbReference type="NCBI Taxonomy" id="2709381"/>
    <lineage>
        <taxon>Bacteria</taxon>
        <taxon>Pseudomonadati</taxon>
        <taxon>Pseudomonadota</taxon>
        <taxon>Alphaproteobacteria</taxon>
        <taxon>Rhodobacterales</taxon>
        <taxon>Paracoccaceae</taxon>
        <taxon>Pseudotabrizicola</taxon>
    </lineage>
</organism>
<dbReference type="InterPro" id="IPR050226">
    <property type="entry name" value="NagZ_Beta-hexosaminidase"/>
</dbReference>
<feature type="domain" description="Glycoside hydrolase family 3 N-terminal" evidence="6">
    <location>
        <begin position="31"/>
        <end position="304"/>
    </location>
</feature>
<reference evidence="7 8" key="1">
    <citation type="submission" date="2020-02" db="EMBL/GenBank/DDBJ databases">
        <title>Rhodobacter algicola sp. nov., isolated from microalga culture.</title>
        <authorList>
            <person name="Park C.-Y."/>
        </authorList>
    </citation>
    <scope>NUCLEOTIDE SEQUENCE [LARGE SCALE GENOMIC DNA]</scope>
    <source>
        <strain evidence="7 8">ETT8</strain>
    </source>
</reference>
<sequence>MTGRLAAIFGCAGPVLGADEAAFFRDADPFGFILFARNVDTPAQVRRLTADLRAAVGRDAPVLIDQEGGRVQRLRAPHWREWAPPLDTVAQSRDPARAMWVRSRIIAHELRGLGVDANCAPCADVASDATHPFLKNRCYGTDAATVAAMALAVAEGHLSGGVLPVVKHLPGHGRATADTHHDLPTVTASRAELAATDFAPFKALNHLPMAMTAHIVFSAYDDRPATQSTEMIRVIREEIGFEGLLMTDDLNMQALRGTLAERTAASVAAGCDLALHCKGDMAEMEAVAAACGEQGEATRQRAERALAMRSAPDPVDIQALEAEFRGLMSGDADA</sequence>
<evidence type="ECO:0000313" key="8">
    <source>
        <dbReference type="Proteomes" id="UP000481421"/>
    </source>
</evidence>
<gene>
    <name evidence="7" type="ORF">G3572_01670</name>
</gene>
<dbReference type="InterPro" id="IPR017853">
    <property type="entry name" value="GH"/>
</dbReference>
<proteinExistence type="inferred from homology"/>
<comment type="catalytic activity">
    <reaction evidence="1">
        <text>Hydrolysis of terminal non-reducing N-acetyl-D-hexosamine residues in N-acetyl-beta-D-hexosaminides.</text>
        <dbReference type="EC" id="3.2.1.52"/>
    </reaction>
</comment>
<keyword evidence="5" id="KW-0326">Glycosidase</keyword>
<dbReference type="Gene3D" id="3.20.20.300">
    <property type="entry name" value="Glycoside hydrolase, family 3, N-terminal domain"/>
    <property type="match status" value="1"/>
</dbReference>
<comment type="caution">
    <text evidence="7">The sequence shown here is derived from an EMBL/GenBank/DDBJ whole genome shotgun (WGS) entry which is preliminary data.</text>
</comment>
<dbReference type="Pfam" id="PF00933">
    <property type="entry name" value="Glyco_hydro_3"/>
    <property type="match status" value="1"/>
</dbReference>
<dbReference type="Proteomes" id="UP000481421">
    <property type="component" value="Unassembled WGS sequence"/>
</dbReference>
<keyword evidence="4 7" id="KW-0378">Hydrolase</keyword>
<dbReference type="GO" id="GO:0005975">
    <property type="term" value="P:carbohydrate metabolic process"/>
    <property type="evidence" value="ECO:0007669"/>
    <property type="project" value="InterPro"/>
</dbReference>
<dbReference type="InterPro" id="IPR019800">
    <property type="entry name" value="Glyco_hydro_3_AS"/>
</dbReference>
<dbReference type="PROSITE" id="PS00775">
    <property type="entry name" value="GLYCOSYL_HYDROL_F3"/>
    <property type="match status" value="1"/>
</dbReference>
<dbReference type="InterPro" id="IPR001764">
    <property type="entry name" value="Glyco_hydro_3_N"/>
</dbReference>
<evidence type="ECO:0000256" key="4">
    <source>
        <dbReference type="ARBA" id="ARBA00022801"/>
    </source>
</evidence>
<dbReference type="SUPFAM" id="SSF51445">
    <property type="entry name" value="(Trans)glycosidases"/>
    <property type="match status" value="1"/>
</dbReference>
<evidence type="ECO:0000256" key="5">
    <source>
        <dbReference type="ARBA" id="ARBA00023295"/>
    </source>
</evidence>
<evidence type="ECO:0000256" key="2">
    <source>
        <dbReference type="ARBA" id="ARBA00005336"/>
    </source>
</evidence>
<dbReference type="PANTHER" id="PTHR30480">
    <property type="entry name" value="BETA-HEXOSAMINIDASE-RELATED"/>
    <property type="match status" value="1"/>
</dbReference>